<dbReference type="EMBL" id="QFLI01000001">
    <property type="protein sequence ID" value="PXY03239.1"/>
    <property type="molecule type" value="Genomic_DNA"/>
</dbReference>
<dbReference type="Pfam" id="PF07660">
    <property type="entry name" value="STN"/>
    <property type="match status" value="1"/>
</dbReference>
<dbReference type="OrthoDB" id="9768177at2"/>
<dbReference type="InterPro" id="IPR011662">
    <property type="entry name" value="Secretin/TonB_short_N"/>
</dbReference>
<dbReference type="GO" id="GO:0009279">
    <property type="term" value="C:cell outer membrane"/>
    <property type="evidence" value="ECO:0007669"/>
    <property type="project" value="UniProtKB-SubCell"/>
</dbReference>
<dbReference type="Gene3D" id="2.170.130.10">
    <property type="entry name" value="TonB-dependent receptor, plug domain"/>
    <property type="match status" value="1"/>
</dbReference>
<evidence type="ECO:0000313" key="10">
    <source>
        <dbReference type="EMBL" id="PXY03239.1"/>
    </source>
</evidence>
<dbReference type="SUPFAM" id="SSF49464">
    <property type="entry name" value="Carboxypeptidase regulatory domain-like"/>
    <property type="match status" value="1"/>
</dbReference>
<evidence type="ECO:0000259" key="9">
    <source>
        <dbReference type="SMART" id="SM00965"/>
    </source>
</evidence>
<dbReference type="Gene3D" id="2.60.40.1120">
    <property type="entry name" value="Carboxypeptidase-like, regulatory domain"/>
    <property type="match status" value="1"/>
</dbReference>
<dbReference type="Pfam" id="PF13715">
    <property type="entry name" value="CarbopepD_reg_2"/>
    <property type="match status" value="1"/>
</dbReference>
<gene>
    <name evidence="10" type="ORF">DF185_03915</name>
</gene>
<reference evidence="10 11" key="1">
    <citation type="submission" date="2018-05" db="EMBL/GenBank/DDBJ databases">
        <title>Marinifilum breve JC075T sp. nov., a marine bacterium isolated from Yongle Blue Hole in the South China Sea.</title>
        <authorList>
            <person name="Fu T."/>
        </authorList>
    </citation>
    <scope>NUCLEOTIDE SEQUENCE [LARGE SCALE GENOMIC DNA]</scope>
    <source>
        <strain evidence="10 11">JC075</strain>
    </source>
</reference>
<evidence type="ECO:0000256" key="3">
    <source>
        <dbReference type="ARBA" id="ARBA00022452"/>
    </source>
</evidence>
<dbReference type="Proteomes" id="UP000248079">
    <property type="component" value="Unassembled WGS sequence"/>
</dbReference>
<dbReference type="Pfam" id="PF07715">
    <property type="entry name" value="Plug"/>
    <property type="match status" value="1"/>
</dbReference>
<keyword evidence="6 7" id="KW-0998">Cell outer membrane</keyword>
<dbReference type="InterPro" id="IPR037066">
    <property type="entry name" value="Plug_dom_sf"/>
</dbReference>
<dbReference type="FunFam" id="2.60.40.1120:FF:000003">
    <property type="entry name" value="Outer membrane protein Omp121"/>
    <property type="match status" value="1"/>
</dbReference>
<comment type="similarity">
    <text evidence="7">Belongs to the TonB-dependent receptor family.</text>
</comment>
<dbReference type="AlphaFoldDB" id="A0A2V4A353"/>
<evidence type="ECO:0000256" key="2">
    <source>
        <dbReference type="ARBA" id="ARBA00022448"/>
    </source>
</evidence>
<dbReference type="SMART" id="SM00965">
    <property type="entry name" value="STN"/>
    <property type="match status" value="1"/>
</dbReference>
<comment type="caution">
    <text evidence="10">The sequence shown here is derived from an EMBL/GenBank/DDBJ whole genome shotgun (WGS) entry which is preliminary data.</text>
</comment>
<dbReference type="InterPro" id="IPR008969">
    <property type="entry name" value="CarboxyPept-like_regulatory"/>
</dbReference>
<evidence type="ECO:0000256" key="7">
    <source>
        <dbReference type="PROSITE-ProRule" id="PRU01360"/>
    </source>
</evidence>
<evidence type="ECO:0000256" key="4">
    <source>
        <dbReference type="ARBA" id="ARBA00022692"/>
    </source>
</evidence>
<keyword evidence="2 7" id="KW-0813">Transport</keyword>
<dbReference type="SUPFAM" id="SSF56935">
    <property type="entry name" value="Porins"/>
    <property type="match status" value="1"/>
</dbReference>
<accession>A0A2V4A353</accession>
<sequence length="1156" mass="130176">MEKNETRSFFRKNLYKPLLAMKFTFMLMVLSVVQLSASVYSQNTRFNMELTNQTLIEVFEEIRNNSEFSFVYDLDDVEGIMDVNVSEKDATVEEILNSCFENTNLTYEVIDKVVVVKQKPYVAPKSKQQEKKEIKGRVTDDQGLPLPGVSVVIKGTSVGVATDIDGKYVIEVENDNSVLVFSFVGMLPQEITYKGQTVQNVKLTADSEQMAEVVVTGYQTINRERMTGSAKAITNQAIKNVGFTSVEDALEGSISGLNVVSSGRPGEDADIQIRGVNSFTGNTNPLWIVDGMPMMGSVPEVSDGNALRAQALTSGIGNVAPEDIESITVLKDAAASAIYGAQAANGVIVITTKSGHSGKTFFNVTSNMTITERPNPELFMMNSAEKVEFEKGYYEDWSERPFLGRAADIYRAIENETMTLDDANTALDQLRNTNTNWFKEIFKTAISQQHSLSMSGGNEKTQYYVSGNYLSEKGIEPNNKFDKLGLNMKITHNPSEKTRITFGLTSNLRNTTKTASVINPLTYAIYANPYEKPYNEDGTYAYDLTYPSSINTVNGDDYFRQFNVLEDLKKNTDDSRYISSNMNLKFEYEFLPGLTYTLQGAYNINSNHNSKKITPGTYSDYNTNWHPEIRSSFSYDMLQGSLRESTSRGSEYTLRNTLQFMKEFEGGHYVTLFGGQEIRQTQSNTFFNFSPTYDAVHGIGGYPDLDGFEADRLNLYALGGTSEYEDKLSSFFTNMLYSYKDRYILSGSLRYDGSTFVGNANQFTPLWNVSGRWNIHNEDFLEGSIISLLALKGGYGYTGSIDRNASPYTLLHFTNANYKYDGQVLPNRIDYPSKNLKWQTKKDRNVGVEVGLWKNKLQIGVNYFDNITEDVLNQKKLAVSSGRSGIKANVASISNKGWEFDITTTVYDRNDFTWIWQANLNLLDDKILQSFYPNLDDVAAKGQEYVTGYPVKGWYGYKFHSINPSDGHVYVIGDDGKPFDMKLTQNVTRNIQLPKASYLGDHTPSYYGGISTTLKYKQLSLRISGDYKGGHKIMSFGANDKLTTSRNKQAHILDSWSQPGDVTNYPRVDYNFSAFDRYMINTELENGDYFRINMISLGYMFKSEFVNRIGLKSARLNFNVRNVAIFSKYKGIDPTLLGVLDYPNTRKYVMSLNIGF</sequence>
<proteinExistence type="inferred from homology"/>
<dbReference type="PROSITE" id="PS52016">
    <property type="entry name" value="TONB_DEPENDENT_REC_3"/>
    <property type="match status" value="1"/>
</dbReference>
<dbReference type="NCBIfam" id="TIGR04056">
    <property type="entry name" value="OMP_RagA_SusC"/>
    <property type="match status" value="1"/>
</dbReference>
<evidence type="ECO:0000256" key="5">
    <source>
        <dbReference type="ARBA" id="ARBA00023136"/>
    </source>
</evidence>
<keyword evidence="4 7" id="KW-0812">Transmembrane</keyword>
<evidence type="ECO:0000313" key="11">
    <source>
        <dbReference type="Proteomes" id="UP000248079"/>
    </source>
</evidence>
<evidence type="ECO:0000256" key="8">
    <source>
        <dbReference type="SAM" id="Coils"/>
    </source>
</evidence>
<dbReference type="InterPro" id="IPR023997">
    <property type="entry name" value="TonB-dep_OMP_SusC/RagA_CS"/>
</dbReference>
<dbReference type="InterPro" id="IPR023996">
    <property type="entry name" value="TonB-dep_OMP_SusC/RagA"/>
</dbReference>
<feature type="domain" description="Secretin/TonB short N-terminal" evidence="9">
    <location>
        <begin position="68"/>
        <end position="119"/>
    </location>
</feature>
<keyword evidence="3 7" id="KW-1134">Transmembrane beta strand</keyword>
<keyword evidence="5 7" id="KW-0472">Membrane</keyword>
<dbReference type="NCBIfam" id="TIGR04057">
    <property type="entry name" value="SusC_RagA_signa"/>
    <property type="match status" value="1"/>
</dbReference>
<dbReference type="InterPro" id="IPR039426">
    <property type="entry name" value="TonB-dep_rcpt-like"/>
</dbReference>
<dbReference type="InterPro" id="IPR036942">
    <property type="entry name" value="Beta-barrel_TonB_sf"/>
</dbReference>
<keyword evidence="11" id="KW-1185">Reference proteome</keyword>
<feature type="coiled-coil region" evidence="8">
    <location>
        <begin position="413"/>
        <end position="440"/>
    </location>
</feature>
<comment type="subcellular location">
    <subcellularLocation>
        <location evidence="1 7">Cell outer membrane</location>
        <topology evidence="1 7">Multi-pass membrane protein</topology>
    </subcellularLocation>
</comment>
<dbReference type="Gene3D" id="2.40.170.20">
    <property type="entry name" value="TonB-dependent receptor, beta-barrel domain"/>
    <property type="match status" value="1"/>
</dbReference>
<protein>
    <recommendedName>
        <fullName evidence="9">Secretin/TonB short N-terminal domain-containing protein</fullName>
    </recommendedName>
</protein>
<evidence type="ECO:0000256" key="1">
    <source>
        <dbReference type="ARBA" id="ARBA00004571"/>
    </source>
</evidence>
<keyword evidence="8" id="KW-0175">Coiled coil</keyword>
<name>A0A2V4A353_9BACT</name>
<dbReference type="InterPro" id="IPR012910">
    <property type="entry name" value="Plug_dom"/>
</dbReference>
<evidence type="ECO:0000256" key="6">
    <source>
        <dbReference type="ARBA" id="ARBA00023237"/>
    </source>
</evidence>
<organism evidence="10 11">
    <name type="scientific">Marinifilum breve</name>
    <dbReference type="NCBI Taxonomy" id="2184082"/>
    <lineage>
        <taxon>Bacteria</taxon>
        <taxon>Pseudomonadati</taxon>
        <taxon>Bacteroidota</taxon>
        <taxon>Bacteroidia</taxon>
        <taxon>Marinilabiliales</taxon>
        <taxon>Marinifilaceae</taxon>
    </lineage>
</organism>